<keyword evidence="1" id="KW-0808">Transferase</keyword>
<proteinExistence type="predicted"/>
<dbReference type="EMBL" id="QTSX02001454">
    <property type="protein sequence ID" value="KAJ9081873.1"/>
    <property type="molecule type" value="Genomic_DNA"/>
</dbReference>
<keyword evidence="1" id="KW-0418">Kinase</keyword>
<sequence length="559" mass="63655">MERQRPGESGYDIKIIEDNKENILPLREGRKVSQLSELYSKSAEEREAELEGQKRRFEELLTTAQDKEVFEIYSSYINWTLNNYPEGQSLQSNLFHLLERACWKFCKDPEYKEDHRYFGFWASYIKLTDKPVEIFALLDADKIGVCLSMRYEEEANYYEQQKQFHLALKAYQKGFEHQTVPIGALEKSFQSFQKRISGLEGAAWNQPRFVPPQLANGNPGYIRLDSTYLPPKRKRLVIFRDPEGTCELQEGSDNTHISNYGPKDIRTRQNIPSQTAWNALKIPQGTVARPCQRKIRVMKDDPETKAAPPDSGLHLTSSSKAGASAYFIEKGSAVLDVKFNILASKEPLNPGSKPEVPVEEHRYISMNTEAKFRQPGSHKPLSNSKSIKETFYQSLHRKKAYTELTSSSKSKATIQFTSSANMPEVRKKKLSGLPRCSSIHTERFKRPQLISLYTEEPEAARGDEGDEYTLPYITDKDGNPTNCSNTHSAFGLDSLDVTLPKTGTFDLLRSPSMKVLLSYPTINTAEAMEEADKHFNQPLDSDHCADFLATDDYFSSEEL</sequence>
<keyword evidence="2" id="KW-1185">Reference proteome</keyword>
<gene>
    <name evidence="1" type="primary">BUB1_2</name>
    <name evidence="1" type="ORF">DSO57_1010300</name>
</gene>
<name>A0ACC2U4T8_9FUNG</name>
<evidence type="ECO:0000313" key="1">
    <source>
        <dbReference type="EMBL" id="KAJ9081873.1"/>
    </source>
</evidence>
<comment type="caution">
    <text evidence="1">The sequence shown here is derived from an EMBL/GenBank/DDBJ whole genome shotgun (WGS) entry which is preliminary data.</text>
</comment>
<accession>A0ACC2U4T8</accession>
<dbReference type="EC" id="2.7.11.1" evidence="1"/>
<evidence type="ECO:0000313" key="2">
    <source>
        <dbReference type="Proteomes" id="UP001165960"/>
    </source>
</evidence>
<protein>
    <submittedName>
        <fullName evidence="1">Protein kinase</fullName>
        <ecNumber evidence="1">2.7.11.1</ecNumber>
    </submittedName>
</protein>
<dbReference type="Proteomes" id="UP001165960">
    <property type="component" value="Unassembled WGS sequence"/>
</dbReference>
<reference evidence="1" key="1">
    <citation type="submission" date="2022-04" db="EMBL/GenBank/DDBJ databases">
        <title>Genome of the entomopathogenic fungus Entomophthora muscae.</title>
        <authorList>
            <person name="Elya C."/>
            <person name="Lovett B.R."/>
            <person name="Lee E."/>
            <person name="Macias A.M."/>
            <person name="Hajek A.E."/>
            <person name="De Bivort B.L."/>
            <person name="Kasson M.T."/>
            <person name="De Fine Licht H.H."/>
            <person name="Stajich J.E."/>
        </authorList>
    </citation>
    <scope>NUCLEOTIDE SEQUENCE</scope>
    <source>
        <strain evidence="1">Berkeley</strain>
    </source>
</reference>
<organism evidence="1 2">
    <name type="scientific">Entomophthora muscae</name>
    <dbReference type="NCBI Taxonomy" id="34485"/>
    <lineage>
        <taxon>Eukaryota</taxon>
        <taxon>Fungi</taxon>
        <taxon>Fungi incertae sedis</taxon>
        <taxon>Zoopagomycota</taxon>
        <taxon>Entomophthoromycotina</taxon>
        <taxon>Entomophthoromycetes</taxon>
        <taxon>Entomophthorales</taxon>
        <taxon>Entomophthoraceae</taxon>
        <taxon>Entomophthora</taxon>
    </lineage>
</organism>